<accession>A0A9X1FAP9</accession>
<dbReference type="AlphaFoldDB" id="A0A9X1FAP9"/>
<name>A0A9X1FAP9_9FLAO</name>
<reference evidence="1" key="1">
    <citation type="submission" date="2021-04" db="EMBL/GenBank/DDBJ databases">
        <authorList>
            <person name="Pira H."/>
            <person name="Risdian C."/>
            <person name="Wink J."/>
        </authorList>
    </citation>
    <scope>NUCLEOTIDE SEQUENCE</scope>
    <source>
        <strain evidence="1">WHY3</strain>
    </source>
</reference>
<dbReference type="Proteomes" id="UP001138894">
    <property type="component" value="Unassembled WGS sequence"/>
</dbReference>
<dbReference type="RefSeq" id="WP_218547951.1">
    <property type="nucleotide sequence ID" value="NZ_JAGSPD010000022.1"/>
</dbReference>
<keyword evidence="2" id="KW-1185">Reference proteome</keyword>
<gene>
    <name evidence="1" type="ORF">KCG49_16000</name>
</gene>
<sequence>MDYDHIKHFSQDVDPVAHFEETKGMFSVMHGEILRYILSHRVPLEKFIRYELATSGHDEGHKWVGFEKAKEIWFKN</sequence>
<evidence type="ECO:0000313" key="1">
    <source>
        <dbReference type="EMBL" id="MBV7270692.1"/>
    </source>
</evidence>
<protein>
    <submittedName>
        <fullName evidence="1">Uncharacterized protein</fullName>
    </submittedName>
</protein>
<proteinExistence type="predicted"/>
<evidence type="ECO:0000313" key="2">
    <source>
        <dbReference type="Proteomes" id="UP001138894"/>
    </source>
</evidence>
<dbReference type="EMBL" id="JAGSPD010000022">
    <property type="protein sequence ID" value="MBV7270692.1"/>
    <property type="molecule type" value="Genomic_DNA"/>
</dbReference>
<comment type="caution">
    <text evidence="1">The sequence shown here is derived from an EMBL/GenBank/DDBJ whole genome shotgun (WGS) entry which is preliminary data.</text>
</comment>
<organism evidence="1 2">
    <name type="scientific">Winogradskyella luteola</name>
    <dbReference type="NCBI Taxonomy" id="2828330"/>
    <lineage>
        <taxon>Bacteria</taxon>
        <taxon>Pseudomonadati</taxon>
        <taxon>Bacteroidota</taxon>
        <taxon>Flavobacteriia</taxon>
        <taxon>Flavobacteriales</taxon>
        <taxon>Flavobacteriaceae</taxon>
        <taxon>Winogradskyella</taxon>
    </lineage>
</organism>